<reference evidence="15" key="1">
    <citation type="submission" date="2020-05" db="EMBL/GenBank/DDBJ databases">
        <title>Mycena genomes resolve the evolution of fungal bioluminescence.</title>
        <authorList>
            <person name="Tsai I.J."/>
        </authorList>
    </citation>
    <scope>NUCLEOTIDE SEQUENCE</scope>
    <source>
        <strain evidence="15">160909Yilan</strain>
    </source>
</reference>
<evidence type="ECO:0000256" key="7">
    <source>
        <dbReference type="ARBA" id="ARBA00022723"/>
    </source>
</evidence>
<comment type="pathway">
    <text evidence="3">Secondary metabolite biosynthesis; terpenoid biosynthesis.</text>
</comment>
<dbReference type="InterPro" id="IPR036396">
    <property type="entry name" value="Cyt_P450_sf"/>
</dbReference>
<dbReference type="OrthoDB" id="3042317at2759"/>
<dbReference type="GO" id="GO:0005506">
    <property type="term" value="F:iron ion binding"/>
    <property type="evidence" value="ECO:0007669"/>
    <property type="project" value="InterPro"/>
</dbReference>
<evidence type="ECO:0000256" key="6">
    <source>
        <dbReference type="ARBA" id="ARBA00022692"/>
    </source>
</evidence>
<keyword evidence="11" id="KW-0503">Monooxygenase</keyword>
<comment type="caution">
    <text evidence="15">The sequence shown here is derived from an EMBL/GenBank/DDBJ whole genome shotgun (WGS) entry which is preliminary data.</text>
</comment>
<dbReference type="AlphaFoldDB" id="A0A8H6XHK1"/>
<keyword evidence="9" id="KW-0560">Oxidoreductase</keyword>
<proteinExistence type="inferred from homology"/>
<evidence type="ECO:0000313" key="16">
    <source>
        <dbReference type="Proteomes" id="UP000623467"/>
    </source>
</evidence>
<evidence type="ECO:0000256" key="8">
    <source>
        <dbReference type="ARBA" id="ARBA00022989"/>
    </source>
</evidence>
<dbReference type="PRINTS" id="PR00465">
    <property type="entry name" value="EP450IV"/>
</dbReference>
<evidence type="ECO:0000256" key="3">
    <source>
        <dbReference type="ARBA" id="ARBA00004721"/>
    </source>
</evidence>
<gene>
    <name evidence="15" type="ORF">MSAN_02127900</name>
</gene>
<dbReference type="EMBL" id="JACAZH010000030">
    <property type="protein sequence ID" value="KAF7340564.1"/>
    <property type="molecule type" value="Genomic_DNA"/>
</dbReference>
<evidence type="ECO:0000256" key="10">
    <source>
        <dbReference type="ARBA" id="ARBA00023004"/>
    </source>
</evidence>
<keyword evidence="8" id="KW-1133">Transmembrane helix</keyword>
<sequence length="1079" mass="118164">MLPVAEITSDVFLEILACLSLGAIARVLQVQKTWKDLVDANESNIYHNAAMLHRFISSVDATLEDAISGLDFDTSLLSIGGWKGFCKLRLQIEQNWAGSGFSKMRNAGAIGEGIRQRTAIPNSEYTISASFRSIAVADMHDTIWSLPEGYLHGLPYFTYDAGHLAFPRHIEGTIEVWCEPSSETAPFNPSPAQKIAEEACAGLYGPPAAGHFVPCYTLPSKGALVVATGCVRMLYPTLLSITPGEIHMWDLSKAQHLRSLHTTGNLDNHAMDHFIGIDMSKDHVLASDSKQIRLFSRHDGQFLFHFSGSTLLRPAPVAIQLLPPRHVLSPTRNGKSVLIRQVLFSRRTEWKHKRGDLRAVTISPCGTTLVATSSNRRVLLIHQLHRLVTGELPASETGVDIKIGQEYGALLFNTPLVTRDRVAIATHQGILVLTLDRSGSRRTGSVHLPMPTGLTFPVQLSASFLPLTSTFKLQNITLCATQLAFDGMASLRPTNRLSRYPRKRPNTVDREIDVTIAEDASVNEPNPLQSGDEDQSDQGQSNDSDSMPDLQSVSASSDSDSSDSDEESISAADEGRQNFDLFSASGAAEWGPFQNATLDFEGSGDHLLSDWSSDSEDSNSDAPPPLPLPPLAPPAAAGTAGNNILSLFANVVRLNRENRLLGVEGDIHRRQVSIDVIYGRVNDGIVAETDYESGLWYSANSELDGSIENDSKWKRIDVLDDLSKMTLDVIGQAGFDYHFNSLDPEDQKPNEIYQAFHKVFNSPQRARFNTLRSTPIPLLRFLPLAGGKTFNETRIKLFSLGSGLLRDGKAAINAAGGPEAVSRSRDLFSLVLRANMSPDIPEDHRMSDDEVIGQVPTFLVAGHATTRPVTAIAWALHELSINPIVQKKLREELLAVPTENPTLEELNALPYLDSVIRETLRVHSPVSHVGRIAAADDVLPLGTPCLDVQGRELTSLPIRRGQLIRVPIKDVNTDINLWGEDAAEFRPERWVKVPKAVEAIPAVWGNLLTFLAGAHNCIGFRFSLAEQKALLFVLIRAFEFERAVADGEIRQSGSALQSPIVISEGGKGQMPLMIKPYQV</sequence>
<evidence type="ECO:0000256" key="4">
    <source>
        <dbReference type="ARBA" id="ARBA00010617"/>
    </source>
</evidence>
<protein>
    <submittedName>
        <fullName evidence="15">Cytochrome P450</fullName>
    </submittedName>
</protein>
<dbReference type="InterPro" id="IPR050121">
    <property type="entry name" value="Cytochrome_P450_monoxygenase"/>
</dbReference>
<keyword evidence="16" id="KW-1185">Reference proteome</keyword>
<keyword evidence="12" id="KW-0472">Membrane</keyword>
<keyword evidence="10 13" id="KW-0408">Iron</keyword>
<dbReference type="SUPFAM" id="SSF50978">
    <property type="entry name" value="WD40 repeat-like"/>
    <property type="match status" value="1"/>
</dbReference>
<accession>A0A8H6XHK1</accession>
<comment type="subcellular location">
    <subcellularLocation>
        <location evidence="2">Membrane</location>
    </subcellularLocation>
</comment>
<dbReference type="InterPro" id="IPR002403">
    <property type="entry name" value="Cyt_P450_E_grp-IV"/>
</dbReference>
<dbReference type="InterPro" id="IPR036322">
    <property type="entry name" value="WD40_repeat_dom_sf"/>
</dbReference>
<dbReference type="PANTHER" id="PTHR24305:SF166">
    <property type="entry name" value="CYTOCHROME P450 12A4, MITOCHONDRIAL-RELATED"/>
    <property type="match status" value="1"/>
</dbReference>
<name>A0A8H6XHK1_9AGAR</name>
<dbReference type="GO" id="GO:0016705">
    <property type="term" value="F:oxidoreductase activity, acting on paired donors, with incorporation or reduction of molecular oxygen"/>
    <property type="evidence" value="ECO:0007669"/>
    <property type="project" value="InterPro"/>
</dbReference>
<feature type="compositionally biased region" description="Pro residues" evidence="14">
    <location>
        <begin position="622"/>
        <end position="633"/>
    </location>
</feature>
<comment type="cofactor">
    <cofactor evidence="1 13">
        <name>heme</name>
        <dbReference type="ChEBI" id="CHEBI:30413"/>
    </cofactor>
</comment>
<evidence type="ECO:0000313" key="15">
    <source>
        <dbReference type="EMBL" id="KAF7340564.1"/>
    </source>
</evidence>
<keyword evidence="6" id="KW-0812">Transmembrane</keyword>
<comment type="similarity">
    <text evidence="4">Belongs to the cytochrome P450 family.</text>
</comment>
<keyword evidence="5 13" id="KW-0349">Heme</keyword>
<evidence type="ECO:0000256" key="2">
    <source>
        <dbReference type="ARBA" id="ARBA00004370"/>
    </source>
</evidence>
<dbReference type="Gene3D" id="1.10.630.10">
    <property type="entry name" value="Cytochrome P450"/>
    <property type="match status" value="1"/>
</dbReference>
<keyword evidence="7 13" id="KW-0479">Metal-binding</keyword>
<evidence type="ECO:0000256" key="1">
    <source>
        <dbReference type="ARBA" id="ARBA00001971"/>
    </source>
</evidence>
<evidence type="ECO:0000256" key="13">
    <source>
        <dbReference type="PIRSR" id="PIRSR602403-1"/>
    </source>
</evidence>
<dbReference type="InterPro" id="IPR001128">
    <property type="entry name" value="Cyt_P450"/>
</dbReference>
<feature type="binding site" description="axial binding residue" evidence="13">
    <location>
        <position position="1017"/>
    </location>
    <ligand>
        <name>heme</name>
        <dbReference type="ChEBI" id="CHEBI:30413"/>
    </ligand>
    <ligandPart>
        <name>Fe</name>
        <dbReference type="ChEBI" id="CHEBI:18248"/>
    </ligandPart>
</feature>
<evidence type="ECO:0000256" key="9">
    <source>
        <dbReference type="ARBA" id="ARBA00023002"/>
    </source>
</evidence>
<dbReference type="SUPFAM" id="SSF48264">
    <property type="entry name" value="Cytochrome P450"/>
    <property type="match status" value="1"/>
</dbReference>
<dbReference type="GO" id="GO:0004497">
    <property type="term" value="F:monooxygenase activity"/>
    <property type="evidence" value="ECO:0007669"/>
    <property type="project" value="UniProtKB-KW"/>
</dbReference>
<organism evidence="15 16">
    <name type="scientific">Mycena sanguinolenta</name>
    <dbReference type="NCBI Taxonomy" id="230812"/>
    <lineage>
        <taxon>Eukaryota</taxon>
        <taxon>Fungi</taxon>
        <taxon>Dikarya</taxon>
        <taxon>Basidiomycota</taxon>
        <taxon>Agaricomycotina</taxon>
        <taxon>Agaricomycetes</taxon>
        <taxon>Agaricomycetidae</taxon>
        <taxon>Agaricales</taxon>
        <taxon>Marasmiineae</taxon>
        <taxon>Mycenaceae</taxon>
        <taxon>Mycena</taxon>
    </lineage>
</organism>
<dbReference type="GO" id="GO:0016020">
    <property type="term" value="C:membrane"/>
    <property type="evidence" value="ECO:0007669"/>
    <property type="project" value="UniProtKB-SubCell"/>
</dbReference>
<evidence type="ECO:0000256" key="14">
    <source>
        <dbReference type="SAM" id="MobiDB-lite"/>
    </source>
</evidence>
<feature type="region of interest" description="Disordered" evidence="14">
    <location>
        <begin position="606"/>
        <end position="634"/>
    </location>
</feature>
<evidence type="ECO:0000256" key="5">
    <source>
        <dbReference type="ARBA" id="ARBA00022617"/>
    </source>
</evidence>
<dbReference type="Proteomes" id="UP000623467">
    <property type="component" value="Unassembled WGS sequence"/>
</dbReference>
<dbReference type="PANTHER" id="PTHR24305">
    <property type="entry name" value="CYTOCHROME P450"/>
    <property type="match status" value="1"/>
</dbReference>
<evidence type="ECO:0000256" key="12">
    <source>
        <dbReference type="ARBA" id="ARBA00023136"/>
    </source>
</evidence>
<dbReference type="Pfam" id="PF00067">
    <property type="entry name" value="p450"/>
    <property type="match status" value="1"/>
</dbReference>
<feature type="region of interest" description="Disordered" evidence="14">
    <location>
        <begin position="496"/>
        <end position="571"/>
    </location>
</feature>
<evidence type="ECO:0000256" key="11">
    <source>
        <dbReference type="ARBA" id="ARBA00023033"/>
    </source>
</evidence>
<dbReference type="GO" id="GO:0020037">
    <property type="term" value="F:heme binding"/>
    <property type="evidence" value="ECO:0007669"/>
    <property type="project" value="InterPro"/>
</dbReference>